<dbReference type="RefSeq" id="WP_039143183.1">
    <property type="nucleotide sequence ID" value="NZ_JSVC01000024.1"/>
</dbReference>
<keyword evidence="1" id="KW-0040">ANK repeat</keyword>
<dbReference type="SMART" id="SM00248">
    <property type="entry name" value="ANK"/>
    <property type="match status" value="3"/>
</dbReference>
<evidence type="ECO:0000256" key="1">
    <source>
        <dbReference type="PROSITE-ProRule" id="PRU00023"/>
    </source>
</evidence>
<organism evidence="3 4">
    <name type="scientific">Flavihumibacter solisilvae</name>
    <dbReference type="NCBI Taxonomy" id="1349421"/>
    <lineage>
        <taxon>Bacteria</taxon>
        <taxon>Pseudomonadati</taxon>
        <taxon>Bacteroidota</taxon>
        <taxon>Chitinophagia</taxon>
        <taxon>Chitinophagales</taxon>
        <taxon>Chitinophagaceae</taxon>
        <taxon>Flavihumibacter</taxon>
    </lineage>
</organism>
<dbReference type="PROSITE" id="PS51186">
    <property type="entry name" value="GNAT"/>
    <property type="match status" value="1"/>
</dbReference>
<reference evidence="3 4" key="1">
    <citation type="submission" date="2014-11" db="EMBL/GenBank/DDBJ databases">
        <title>Genome sequence of Flavihumibacter solisilvae 3-3.</title>
        <authorList>
            <person name="Zhou G."/>
            <person name="Li M."/>
            <person name="Wang G."/>
        </authorList>
    </citation>
    <scope>NUCLEOTIDE SEQUENCE [LARGE SCALE GENOMIC DNA]</scope>
    <source>
        <strain evidence="3 4">3-3</strain>
    </source>
</reference>
<dbReference type="Proteomes" id="UP000031408">
    <property type="component" value="Unassembled WGS sequence"/>
</dbReference>
<dbReference type="Pfam" id="PF00583">
    <property type="entry name" value="Acetyltransf_1"/>
    <property type="match status" value="1"/>
</dbReference>
<dbReference type="InterPro" id="IPR016181">
    <property type="entry name" value="Acyl_CoA_acyltransferase"/>
</dbReference>
<evidence type="ECO:0000313" key="3">
    <source>
        <dbReference type="EMBL" id="KIC93047.1"/>
    </source>
</evidence>
<dbReference type="AlphaFoldDB" id="A0A0C1KZD8"/>
<proteinExistence type="predicted"/>
<dbReference type="Gene3D" id="1.25.40.20">
    <property type="entry name" value="Ankyrin repeat-containing domain"/>
    <property type="match status" value="1"/>
</dbReference>
<dbReference type="InterPro" id="IPR002110">
    <property type="entry name" value="Ankyrin_rpt"/>
</dbReference>
<dbReference type="STRING" id="1349421.OI18_20115"/>
<dbReference type="PANTHER" id="PTHR43328:SF1">
    <property type="entry name" value="N-ACETYLTRANSFERASE DOMAIN-CONTAINING PROTEIN"/>
    <property type="match status" value="1"/>
</dbReference>
<accession>A0A0C1KZD8</accession>
<dbReference type="PROSITE" id="PS50088">
    <property type="entry name" value="ANK_REPEAT"/>
    <property type="match status" value="2"/>
</dbReference>
<evidence type="ECO:0000259" key="2">
    <source>
        <dbReference type="PROSITE" id="PS51186"/>
    </source>
</evidence>
<dbReference type="PROSITE" id="PS50297">
    <property type="entry name" value="ANK_REP_REGION"/>
    <property type="match status" value="1"/>
</dbReference>
<gene>
    <name evidence="3" type="ORF">OI18_20115</name>
</gene>
<keyword evidence="4" id="KW-1185">Reference proteome</keyword>
<dbReference type="SUPFAM" id="SSF48403">
    <property type="entry name" value="Ankyrin repeat"/>
    <property type="match status" value="1"/>
</dbReference>
<name>A0A0C1KZD8_9BACT</name>
<evidence type="ECO:0000313" key="4">
    <source>
        <dbReference type="Proteomes" id="UP000031408"/>
    </source>
</evidence>
<dbReference type="PANTHER" id="PTHR43328">
    <property type="entry name" value="ACETYLTRANSFERASE-RELATED"/>
    <property type="match status" value="1"/>
</dbReference>
<dbReference type="InterPro" id="IPR036770">
    <property type="entry name" value="Ankyrin_rpt-contain_sf"/>
</dbReference>
<dbReference type="GO" id="GO:0016747">
    <property type="term" value="F:acyltransferase activity, transferring groups other than amino-acyl groups"/>
    <property type="evidence" value="ECO:0007669"/>
    <property type="project" value="InterPro"/>
</dbReference>
<dbReference type="EMBL" id="JSVC01000024">
    <property type="protein sequence ID" value="KIC93047.1"/>
    <property type="molecule type" value="Genomic_DNA"/>
</dbReference>
<feature type="repeat" description="ANK" evidence="1">
    <location>
        <begin position="311"/>
        <end position="343"/>
    </location>
</feature>
<dbReference type="InterPro" id="IPR000182">
    <property type="entry name" value="GNAT_dom"/>
</dbReference>
<feature type="domain" description="N-acetyltransferase" evidence="2">
    <location>
        <begin position="122"/>
        <end position="275"/>
    </location>
</feature>
<dbReference type="Gene3D" id="3.40.630.30">
    <property type="match status" value="1"/>
</dbReference>
<sequence>MRQTANHTILQRATKAEWEQAAAENHRQLFCSGAIAAGGEVHSEGGITWTYAGPGKAANIAFPDLDPETAGEYMDRAMDFYRRHEAVNVGCWSLDPPTPADIGIRLLARGFQPGWQPCWMVMDLHELTDEELPAGLQIEADNDSDITRVPDLPYADDNAYMSRTLLQSQPEAAQRLIARVDNVIIGQTCLFMTTGPLGIAGIYNVGVIPFKRKRGIGKALVIAACKLARNKGYRYAMLNANHLGRPLYEKVGFQLVGYGATWWLMNSNYISTPAPEELIALTESCGRGDIAAMETAGARLPQTVLNTALNNGMTLLQVAAMYRQPAAAEWLVAHGANFTALDAWDLQWEERATNLLLADPGEVNRRYFEWNGTLLHIAAERNDLRLAQLALSAGADLSIQDTIHHGNALDWAIFFKRPEIISLIREKGQPTARM</sequence>
<feature type="repeat" description="ANK" evidence="1">
    <location>
        <begin position="370"/>
        <end position="402"/>
    </location>
</feature>
<comment type="caution">
    <text evidence="3">The sequence shown here is derived from an EMBL/GenBank/DDBJ whole genome shotgun (WGS) entry which is preliminary data.</text>
</comment>
<dbReference type="CDD" id="cd04301">
    <property type="entry name" value="NAT_SF"/>
    <property type="match status" value="1"/>
</dbReference>
<dbReference type="OrthoDB" id="1096234at2"/>
<dbReference type="Pfam" id="PF00023">
    <property type="entry name" value="Ank"/>
    <property type="match status" value="2"/>
</dbReference>
<protein>
    <recommendedName>
        <fullName evidence="2">N-acetyltransferase domain-containing protein</fullName>
    </recommendedName>
</protein>
<dbReference type="SUPFAM" id="SSF55729">
    <property type="entry name" value="Acyl-CoA N-acyltransferases (Nat)"/>
    <property type="match status" value="1"/>
</dbReference>